<dbReference type="InterPro" id="IPR027417">
    <property type="entry name" value="P-loop_NTPase"/>
</dbReference>
<dbReference type="Gene3D" id="1.10.10.10">
    <property type="entry name" value="Winged helix-like DNA-binding domain superfamily/Winged helix DNA-binding domain"/>
    <property type="match status" value="1"/>
</dbReference>
<dbReference type="Gene3D" id="1.25.40.10">
    <property type="entry name" value="Tetratricopeptide repeat domain"/>
    <property type="match status" value="1"/>
</dbReference>
<evidence type="ECO:0000313" key="6">
    <source>
        <dbReference type="EMBL" id="AMO22731.1"/>
    </source>
</evidence>
<evidence type="ECO:0000256" key="1">
    <source>
        <dbReference type="ARBA" id="ARBA00022737"/>
    </source>
</evidence>
<dbReference type="InterPro" id="IPR056884">
    <property type="entry name" value="NPHP3-like_N"/>
</dbReference>
<keyword evidence="3" id="KW-0238">DNA-binding</keyword>
<name>A0A127JRX6_9BURK</name>
<dbReference type="EMBL" id="CP010951">
    <property type="protein sequence ID" value="AMO22731.1"/>
    <property type="molecule type" value="Genomic_DNA"/>
</dbReference>
<dbReference type="Pfam" id="PF24883">
    <property type="entry name" value="NPHP3_N"/>
    <property type="match status" value="1"/>
</dbReference>
<evidence type="ECO:0000259" key="5">
    <source>
        <dbReference type="PROSITE" id="PS50043"/>
    </source>
</evidence>
<keyword evidence="2" id="KW-0805">Transcription regulation</keyword>
<dbReference type="GO" id="GO:0003677">
    <property type="term" value="F:DNA binding"/>
    <property type="evidence" value="ECO:0007669"/>
    <property type="project" value="UniProtKB-KW"/>
</dbReference>
<dbReference type="SUPFAM" id="SSF52540">
    <property type="entry name" value="P-loop containing nucleoside triphosphate hydrolases"/>
    <property type="match status" value="1"/>
</dbReference>
<dbReference type="PANTHER" id="PTHR44688:SF16">
    <property type="entry name" value="DNA-BINDING TRANSCRIPTIONAL ACTIVATOR DEVR_DOSR"/>
    <property type="match status" value="1"/>
</dbReference>
<dbReference type="Pfam" id="PF00196">
    <property type="entry name" value="GerE"/>
    <property type="match status" value="1"/>
</dbReference>
<dbReference type="SUPFAM" id="SSF46894">
    <property type="entry name" value="C-terminal effector domain of the bipartite response regulators"/>
    <property type="match status" value="1"/>
</dbReference>
<organism evidence="6 7">
    <name type="scientific">Ramlibacter tataouinensis</name>
    <dbReference type="NCBI Taxonomy" id="94132"/>
    <lineage>
        <taxon>Bacteria</taxon>
        <taxon>Pseudomonadati</taxon>
        <taxon>Pseudomonadota</taxon>
        <taxon>Betaproteobacteria</taxon>
        <taxon>Burkholderiales</taxon>
        <taxon>Comamonadaceae</taxon>
        <taxon>Ramlibacter</taxon>
    </lineage>
</organism>
<dbReference type="OrthoDB" id="134985at2"/>
<accession>A0A127JRX6</accession>
<dbReference type="InterPro" id="IPR000792">
    <property type="entry name" value="Tscrpt_reg_LuxR_C"/>
</dbReference>
<protein>
    <recommendedName>
        <fullName evidence="5">HTH luxR-type domain-containing protein</fullName>
    </recommendedName>
</protein>
<keyword evidence="7" id="KW-1185">Reference proteome</keyword>
<sequence length="905" mass="100331">MNFDKLFISTKFAPPQIGARYIHRGHLLELLRSEQRCTLALITGSAGFGKTVLLAQWRQELIKNGDEVSWLSLSHDDKDLATFCAYLLAALRRLGIPVEDDALLDGDIGKSTDVVVAAIVNAAAASSSSKDLYLIVDDYHHVSDQRAHGLMQKLIDHCPPNLHVVIASRTTPPLTVSRLRVLGRLAEVGFSELPFNLEETRSFFDRNLGAMKLGPDEVRLIHDKTSGWPASLELMAIMLRTRPETRTGLRQLGGNSSELQAYLAEDVLAHLPAASIDFMEQTSVCRRFNADLAQAVTGQSNAAELIQQAEEQNLFIYRVEFEDDLLWYRFHPLFGDLLFTRLKRRGRAVVEQANRRASRWFADRGLLIEAVRHAIHGGDLDFAVGAIENAAPATWSLSYIRLMLNLLERVPQETLHAHPNLFFLACLSFAFSARPAEGERWIAKMRESEAATIPAISSKLPLVDGAVALHRDDSRRALDLLEPMRDQVFENRFLRHSYLVLMMSAYSAVGRYADAYRLLDQNPIAPEDRLSDMAILAEATRASLMLQEGNAREGARLITIELARSISAHGRQSACADMCAATLADAYYELDRIDDARETVSNRVSILRSAMPSLMISAALCHARLDGLQESPDKALAFLDWHAAHYHSLGLDRPVAYMLAEQVRVLLQKGDRARAADLSARLNGLGERHANAEGLRAEIPALAALARARLSLVNSDPEDALRGLSTVRQVAQRYGRGRMVVSADILSALALDYLRRDSEADELLLHVLHAGARFGLVRTFVDEGPRVGQLLARLQGHAQLDAQASQYLADLLSRFGGGSTKAPEAVKKQAASARVDPTEERVSLTPREFEILTLISKAMSSKRVAQTLNIAPETVKWNLRNIMAKLRVSSRYDALARARKQGLIE</sequence>
<reference evidence="6 7" key="1">
    <citation type="journal article" date="2014" name="Int. J. Syst. Evol. Microbiol.">
        <title>Ramlibacter solisilvae sp. nov., isolated from forest soil, and emended description of the genus Ramlibacter.</title>
        <authorList>
            <person name="Lee H.J."/>
            <person name="Lee S.H."/>
            <person name="Lee S.S."/>
            <person name="Lee J.S."/>
            <person name="Kim Y."/>
            <person name="Kim S.C."/>
            <person name="Jeon C.O."/>
        </authorList>
    </citation>
    <scope>NUCLEOTIDE SEQUENCE [LARGE SCALE GENOMIC DNA]</scope>
    <source>
        <strain evidence="6 7">5-10</strain>
    </source>
</reference>
<evidence type="ECO:0000256" key="3">
    <source>
        <dbReference type="ARBA" id="ARBA00023125"/>
    </source>
</evidence>
<dbReference type="PRINTS" id="PR00038">
    <property type="entry name" value="HTHLUXR"/>
</dbReference>
<dbReference type="Pfam" id="PF17874">
    <property type="entry name" value="TPR_MalT"/>
    <property type="match status" value="1"/>
</dbReference>
<dbReference type="RefSeq" id="WP_061497626.1">
    <property type="nucleotide sequence ID" value="NZ_CP010951.1"/>
</dbReference>
<feature type="domain" description="HTH luxR-type" evidence="5">
    <location>
        <begin position="837"/>
        <end position="902"/>
    </location>
</feature>
<dbReference type="InterPro" id="IPR016032">
    <property type="entry name" value="Sig_transdc_resp-reg_C-effctor"/>
</dbReference>
<dbReference type="Proteomes" id="UP000070433">
    <property type="component" value="Chromosome"/>
</dbReference>
<evidence type="ECO:0000256" key="2">
    <source>
        <dbReference type="ARBA" id="ARBA00023015"/>
    </source>
</evidence>
<dbReference type="SMART" id="SM00421">
    <property type="entry name" value="HTH_LUXR"/>
    <property type="match status" value="1"/>
</dbReference>
<dbReference type="InterPro" id="IPR041617">
    <property type="entry name" value="TPR_MalT"/>
</dbReference>
<dbReference type="PATRIC" id="fig|94132.3.peg.1499"/>
<dbReference type="InterPro" id="IPR036388">
    <property type="entry name" value="WH-like_DNA-bd_sf"/>
</dbReference>
<dbReference type="Gene3D" id="3.40.50.300">
    <property type="entry name" value="P-loop containing nucleotide triphosphate hydrolases"/>
    <property type="match status" value="1"/>
</dbReference>
<dbReference type="AlphaFoldDB" id="A0A127JRX6"/>
<dbReference type="Pfam" id="PF25873">
    <property type="entry name" value="WHD_MalT"/>
    <property type="match status" value="1"/>
</dbReference>
<gene>
    <name evidence="6" type="ORF">UC35_07345</name>
</gene>
<dbReference type="InterPro" id="IPR059106">
    <property type="entry name" value="WHD_MalT"/>
</dbReference>
<dbReference type="InterPro" id="IPR011990">
    <property type="entry name" value="TPR-like_helical_dom_sf"/>
</dbReference>
<keyword evidence="1" id="KW-0677">Repeat</keyword>
<evidence type="ECO:0000313" key="7">
    <source>
        <dbReference type="Proteomes" id="UP000070433"/>
    </source>
</evidence>
<dbReference type="GO" id="GO:0006355">
    <property type="term" value="P:regulation of DNA-templated transcription"/>
    <property type="evidence" value="ECO:0007669"/>
    <property type="project" value="InterPro"/>
</dbReference>
<dbReference type="PROSITE" id="PS50043">
    <property type="entry name" value="HTH_LUXR_2"/>
    <property type="match status" value="1"/>
</dbReference>
<keyword evidence="4" id="KW-0804">Transcription</keyword>
<evidence type="ECO:0000256" key="4">
    <source>
        <dbReference type="ARBA" id="ARBA00023163"/>
    </source>
</evidence>
<dbReference type="CDD" id="cd06170">
    <property type="entry name" value="LuxR_C_like"/>
    <property type="match status" value="1"/>
</dbReference>
<dbReference type="PANTHER" id="PTHR44688">
    <property type="entry name" value="DNA-BINDING TRANSCRIPTIONAL ACTIVATOR DEVR_DOSR"/>
    <property type="match status" value="1"/>
</dbReference>
<proteinExistence type="predicted"/>